<dbReference type="EMBL" id="BGPR01059324">
    <property type="protein sequence ID" value="GBO35354.1"/>
    <property type="molecule type" value="Genomic_DNA"/>
</dbReference>
<reference evidence="1 2" key="1">
    <citation type="journal article" date="2019" name="Sci. Rep.">
        <title>Orb-weaving spider Araneus ventricosus genome elucidates the spidroin gene catalogue.</title>
        <authorList>
            <person name="Kono N."/>
            <person name="Nakamura H."/>
            <person name="Ohtoshi R."/>
            <person name="Moran D.A.P."/>
            <person name="Shinohara A."/>
            <person name="Yoshida Y."/>
            <person name="Fujiwara M."/>
            <person name="Mori M."/>
            <person name="Tomita M."/>
            <person name="Arakawa K."/>
        </authorList>
    </citation>
    <scope>NUCLEOTIDE SEQUENCE [LARGE SCALE GENOMIC DNA]</scope>
</reference>
<name>A0A4Y2WFC5_ARAVE</name>
<keyword evidence="2" id="KW-1185">Reference proteome</keyword>
<accession>A0A4Y2WFC5</accession>
<sequence length="97" mass="10774">MNTLYQRKTKTIAYNKSNSNNTHKKTRNIYTAPREGVTSVMPVGVLGLLNVSRCDSSSTDTGVLVVIAGHDPTLQEGGRYYHRMQIIRPPPVLYPQG</sequence>
<gene>
    <name evidence="1" type="ORF">AVEN_195955_1</name>
</gene>
<comment type="caution">
    <text evidence="1">The sequence shown here is derived from an EMBL/GenBank/DDBJ whole genome shotgun (WGS) entry which is preliminary data.</text>
</comment>
<proteinExistence type="predicted"/>
<dbReference type="AlphaFoldDB" id="A0A4Y2WFC5"/>
<dbReference type="Proteomes" id="UP000499080">
    <property type="component" value="Unassembled WGS sequence"/>
</dbReference>
<evidence type="ECO:0000313" key="2">
    <source>
        <dbReference type="Proteomes" id="UP000499080"/>
    </source>
</evidence>
<protein>
    <submittedName>
        <fullName evidence="1">Uncharacterized protein</fullName>
    </submittedName>
</protein>
<evidence type="ECO:0000313" key="1">
    <source>
        <dbReference type="EMBL" id="GBO35354.1"/>
    </source>
</evidence>
<organism evidence="1 2">
    <name type="scientific">Araneus ventricosus</name>
    <name type="common">Orbweaver spider</name>
    <name type="synonym">Epeira ventricosa</name>
    <dbReference type="NCBI Taxonomy" id="182803"/>
    <lineage>
        <taxon>Eukaryota</taxon>
        <taxon>Metazoa</taxon>
        <taxon>Ecdysozoa</taxon>
        <taxon>Arthropoda</taxon>
        <taxon>Chelicerata</taxon>
        <taxon>Arachnida</taxon>
        <taxon>Araneae</taxon>
        <taxon>Araneomorphae</taxon>
        <taxon>Entelegynae</taxon>
        <taxon>Araneoidea</taxon>
        <taxon>Araneidae</taxon>
        <taxon>Araneus</taxon>
    </lineage>
</organism>